<organism evidence="9 10">
    <name type="scientific">Ancylostoma ceylanicum</name>
    <dbReference type="NCBI Taxonomy" id="53326"/>
    <lineage>
        <taxon>Eukaryota</taxon>
        <taxon>Metazoa</taxon>
        <taxon>Ecdysozoa</taxon>
        <taxon>Nematoda</taxon>
        <taxon>Chromadorea</taxon>
        <taxon>Rhabditida</taxon>
        <taxon>Rhabditina</taxon>
        <taxon>Rhabditomorpha</taxon>
        <taxon>Strongyloidea</taxon>
        <taxon>Ancylostomatidae</taxon>
        <taxon>Ancylostomatinae</taxon>
        <taxon>Ancylostoma</taxon>
    </lineage>
</organism>
<feature type="binding site" evidence="6">
    <location>
        <position position="62"/>
    </location>
    <ligand>
        <name>Zn(2+)</name>
        <dbReference type="ChEBI" id="CHEBI:29105"/>
        <note>catalytic</note>
    </ligand>
</feature>
<reference evidence="10" key="1">
    <citation type="journal article" date="2015" name="Nat. Genet.">
        <title>The genome and transcriptome of the zoonotic hookworm Ancylostoma ceylanicum identify infection-specific gene families.</title>
        <authorList>
            <person name="Schwarz E.M."/>
            <person name="Hu Y."/>
            <person name="Antoshechkin I."/>
            <person name="Miller M.M."/>
            <person name="Sternberg P.W."/>
            <person name="Aroian R.V."/>
        </authorList>
    </citation>
    <scope>NUCLEOTIDE SEQUENCE</scope>
    <source>
        <strain evidence="10">HY135</strain>
    </source>
</reference>
<dbReference type="EMBL" id="JARK01001609">
    <property type="protein sequence ID" value="EYB86782.1"/>
    <property type="molecule type" value="Genomic_DNA"/>
</dbReference>
<evidence type="ECO:0000256" key="5">
    <source>
        <dbReference type="ARBA" id="ARBA00023049"/>
    </source>
</evidence>
<evidence type="ECO:0000256" key="6">
    <source>
        <dbReference type="PROSITE-ProRule" id="PRU01211"/>
    </source>
</evidence>
<dbReference type="EC" id="3.4.24.-" evidence="7"/>
<dbReference type="Pfam" id="PF01400">
    <property type="entry name" value="Astacin"/>
    <property type="match status" value="1"/>
</dbReference>
<sequence length="92" mass="10515">MQRLPHCIRFPGNEGLFVTTLYDACASDVGRVGEWQNLYLGKSCQDFGGMAHELGHALGLLHTMSRRDRDDYIFVDLTNIKVEHLVFVNYQI</sequence>
<evidence type="ECO:0000256" key="1">
    <source>
        <dbReference type="ARBA" id="ARBA00022670"/>
    </source>
</evidence>
<dbReference type="InterPro" id="IPR001506">
    <property type="entry name" value="Peptidase_M12A"/>
</dbReference>
<dbReference type="GO" id="GO:0008270">
    <property type="term" value="F:zinc ion binding"/>
    <property type="evidence" value="ECO:0007669"/>
    <property type="project" value="UniProtKB-UniRule"/>
</dbReference>
<dbReference type="GO" id="GO:0006508">
    <property type="term" value="P:proteolysis"/>
    <property type="evidence" value="ECO:0007669"/>
    <property type="project" value="UniProtKB-KW"/>
</dbReference>
<keyword evidence="1 6" id="KW-0645">Protease</keyword>
<evidence type="ECO:0000256" key="3">
    <source>
        <dbReference type="ARBA" id="ARBA00022801"/>
    </source>
</evidence>
<dbReference type="PRINTS" id="PR00480">
    <property type="entry name" value="ASTACIN"/>
</dbReference>
<dbReference type="InterPro" id="IPR024079">
    <property type="entry name" value="MetalloPept_cat_dom_sf"/>
</dbReference>
<dbReference type="STRING" id="53326.A0A016S8U2"/>
<evidence type="ECO:0000313" key="9">
    <source>
        <dbReference type="EMBL" id="EYB86782.1"/>
    </source>
</evidence>
<dbReference type="PANTHER" id="PTHR10127">
    <property type="entry name" value="DISCOIDIN, CUB, EGF, LAMININ , AND ZINC METALLOPROTEASE DOMAIN CONTAINING"/>
    <property type="match status" value="1"/>
</dbReference>
<feature type="binding site" evidence="6">
    <location>
        <position position="52"/>
    </location>
    <ligand>
        <name>Zn(2+)</name>
        <dbReference type="ChEBI" id="CHEBI:29105"/>
        <note>catalytic</note>
    </ligand>
</feature>
<keyword evidence="3 6" id="KW-0378">Hydrolase</keyword>
<dbReference type="SUPFAM" id="SSF55486">
    <property type="entry name" value="Metalloproteases ('zincins'), catalytic domain"/>
    <property type="match status" value="1"/>
</dbReference>
<keyword evidence="2 6" id="KW-0479">Metal-binding</keyword>
<feature type="domain" description="Peptidase M12A" evidence="8">
    <location>
        <begin position="1"/>
        <end position="92"/>
    </location>
</feature>
<proteinExistence type="predicted"/>
<evidence type="ECO:0000256" key="7">
    <source>
        <dbReference type="RuleBase" id="RU361183"/>
    </source>
</evidence>
<accession>A0A016S8U2</accession>
<evidence type="ECO:0000313" key="10">
    <source>
        <dbReference type="Proteomes" id="UP000024635"/>
    </source>
</evidence>
<keyword evidence="5 6" id="KW-0482">Metalloprotease</keyword>
<evidence type="ECO:0000256" key="4">
    <source>
        <dbReference type="ARBA" id="ARBA00022833"/>
    </source>
</evidence>
<comment type="caution">
    <text evidence="6">Lacks conserved residue(s) required for the propagation of feature annotation.</text>
</comment>
<dbReference type="Gene3D" id="3.40.390.10">
    <property type="entry name" value="Collagenase (Catalytic Domain)"/>
    <property type="match status" value="1"/>
</dbReference>
<feature type="active site" evidence="6">
    <location>
        <position position="53"/>
    </location>
</feature>
<dbReference type="PROSITE" id="PS51864">
    <property type="entry name" value="ASTACIN"/>
    <property type="match status" value="1"/>
</dbReference>
<evidence type="ECO:0000259" key="8">
    <source>
        <dbReference type="PROSITE" id="PS51864"/>
    </source>
</evidence>
<dbReference type="AlphaFoldDB" id="A0A016S8U2"/>
<keyword evidence="10" id="KW-1185">Reference proteome</keyword>
<dbReference type="Proteomes" id="UP000024635">
    <property type="component" value="Unassembled WGS sequence"/>
</dbReference>
<keyword evidence="4 6" id="KW-0862">Zinc</keyword>
<evidence type="ECO:0000256" key="2">
    <source>
        <dbReference type="ARBA" id="ARBA00022723"/>
    </source>
</evidence>
<comment type="cofactor">
    <cofactor evidence="6 7">
        <name>Zn(2+)</name>
        <dbReference type="ChEBI" id="CHEBI:29105"/>
    </cofactor>
    <text evidence="6 7">Binds 1 zinc ion per subunit.</text>
</comment>
<feature type="binding site" evidence="6">
    <location>
        <position position="56"/>
    </location>
    <ligand>
        <name>Zn(2+)</name>
        <dbReference type="ChEBI" id="CHEBI:29105"/>
        <note>catalytic</note>
    </ligand>
</feature>
<protein>
    <recommendedName>
        <fullName evidence="7">Metalloendopeptidase</fullName>
        <ecNumber evidence="7">3.4.24.-</ecNumber>
    </recommendedName>
</protein>
<gene>
    <name evidence="9" type="primary">Acey_s0273.g982</name>
    <name evidence="9" type="ORF">Y032_0273g982</name>
</gene>
<comment type="caution">
    <text evidence="9">The sequence shown here is derived from an EMBL/GenBank/DDBJ whole genome shotgun (WGS) entry which is preliminary data.</text>
</comment>
<name>A0A016S8U2_9BILA</name>
<dbReference type="GO" id="GO:0004222">
    <property type="term" value="F:metalloendopeptidase activity"/>
    <property type="evidence" value="ECO:0007669"/>
    <property type="project" value="UniProtKB-UniRule"/>
</dbReference>
<dbReference type="PANTHER" id="PTHR10127:SF780">
    <property type="entry name" value="METALLOENDOPEPTIDASE"/>
    <property type="match status" value="1"/>
</dbReference>